<protein>
    <submittedName>
        <fullName evidence="1">Uncharacterized protein</fullName>
    </submittedName>
</protein>
<organism evidence="1 2">
    <name type="scientific">Gluconobacter oxydans NBRC 3293</name>
    <dbReference type="NCBI Taxonomy" id="1315969"/>
    <lineage>
        <taxon>Bacteria</taxon>
        <taxon>Pseudomonadati</taxon>
        <taxon>Pseudomonadota</taxon>
        <taxon>Alphaproteobacteria</taxon>
        <taxon>Acetobacterales</taxon>
        <taxon>Acetobacteraceae</taxon>
        <taxon>Gluconobacter</taxon>
    </lineage>
</organism>
<dbReference type="Proteomes" id="UP000484858">
    <property type="component" value="Unassembled WGS sequence"/>
</dbReference>
<gene>
    <name evidence="1" type="ORF">NBRC3293_0821</name>
</gene>
<comment type="caution">
    <text evidence="1">The sequence shown here is derived from an EMBL/GenBank/DDBJ whole genome shotgun (WGS) entry which is preliminary data.</text>
</comment>
<reference evidence="1 2" key="1">
    <citation type="submission" date="2013-04" db="EMBL/GenBank/DDBJ databases">
        <title>Gluconobacter oxydans NBRC 3293 whole genome sequence.</title>
        <authorList>
            <person name="Matsutani M."/>
            <person name="Yakushi T."/>
            <person name="Matsushita K."/>
        </authorList>
    </citation>
    <scope>NUCLEOTIDE SEQUENCE [LARGE SCALE GENOMIC DNA]</scope>
    <source>
        <strain evidence="1 2">NBRC 3293</strain>
    </source>
</reference>
<accession>A0A829WWS8</accession>
<proteinExistence type="predicted"/>
<dbReference type="EMBL" id="BARJ01000004">
    <property type="protein sequence ID" value="GEM16324.1"/>
    <property type="molecule type" value="Genomic_DNA"/>
</dbReference>
<evidence type="ECO:0000313" key="1">
    <source>
        <dbReference type="EMBL" id="GEM16324.1"/>
    </source>
</evidence>
<evidence type="ECO:0000313" key="2">
    <source>
        <dbReference type="Proteomes" id="UP000484858"/>
    </source>
</evidence>
<sequence length="38" mass="3946">MIRHGCVKTVPLAGKAEGPTLLEGDVRIGNSHLPLPAP</sequence>
<name>A0A829WWS8_GLUOY</name>
<dbReference type="AlphaFoldDB" id="A0A829WWS8"/>